<dbReference type="GO" id="GO:0005737">
    <property type="term" value="C:cytoplasm"/>
    <property type="evidence" value="ECO:0007669"/>
    <property type="project" value="UniProtKB-SubCell"/>
</dbReference>
<dbReference type="AlphaFoldDB" id="A0A6N3T5H3"/>
<feature type="binding site" evidence="3 4">
    <location>
        <position position="153"/>
    </location>
    <ligand>
        <name>Zn(2+)</name>
        <dbReference type="ChEBI" id="CHEBI:29105"/>
    </ligand>
</feature>
<dbReference type="PANTHER" id="PTHR11085">
    <property type="entry name" value="NAD-DEPENDENT PROTEIN DEACYLASE SIRTUIN-5, MITOCHONDRIAL-RELATED"/>
    <property type="match status" value="1"/>
</dbReference>
<comment type="subcellular location">
    <subcellularLocation>
        <location evidence="3">Cytoplasm</location>
    </subcellularLocation>
</comment>
<comment type="caution">
    <text evidence="7">The sequence shown here is derived from an EMBL/GenBank/DDBJ whole genome shotgun (WGS) entry which is preliminary data.</text>
</comment>
<dbReference type="EC" id="2.3.1.286" evidence="3"/>
<keyword evidence="2 3" id="KW-0520">NAD</keyword>
<reference evidence="7 9" key="2">
    <citation type="submission" date="2019-07" db="EMBL/GenBank/DDBJ databases">
        <title>Whole genome shotgun sequence of Acetobacter indonesiensis NBRC 16471.</title>
        <authorList>
            <person name="Hosoyama A."/>
            <person name="Uohara A."/>
            <person name="Ohji S."/>
            <person name="Ichikawa N."/>
        </authorList>
    </citation>
    <scope>NUCLEOTIDE SEQUENCE [LARGE SCALE GENOMIC DNA]</scope>
    <source>
        <strain evidence="7 9">NBRC 16471</strain>
    </source>
</reference>
<dbReference type="SUPFAM" id="SSF52467">
    <property type="entry name" value="DHS-like NAD/FAD-binding domain"/>
    <property type="match status" value="1"/>
</dbReference>
<evidence type="ECO:0000313" key="7">
    <source>
        <dbReference type="EMBL" id="GEN04442.1"/>
    </source>
</evidence>
<evidence type="ECO:0000313" key="9">
    <source>
        <dbReference type="Proteomes" id="UP000321104"/>
    </source>
</evidence>
<evidence type="ECO:0000256" key="1">
    <source>
        <dbReference type="ARBA" id="ARBA00022679"/>
    </source>
</evidence>
<dbReference type="GO" id="GO:0008270">
    <property type="term" value="F:zinc ion binding"/>
    <property type="evidence" value="ECO:0007669"/>
    <property type="project" value="UniProtKB-UniRule"/>
</dbReference>
<protein>
    <recommendedName>
        <fullName evidence="3">NAD-dependent protein deacylase</fullName>
        <ecNumber evidence="3">2.3.1.286</ecNumber>
    </recommendedName>
    <alternativeName>
        <fullName evidence="3">Regulatory protein SIR2 homolog</fullName>
    </alternativeName>
</protein>
<dbReference type="InterPro" id="IPR003000">
    <property type="entry name" value="Sirtuin"/>
</dbReference>
<proteinExistence type="inferred from homology"/>
<dbReference type="PANTHER" id="PTHR11085:SF4">
    <property type="entry name" value="NAD-DEPENDENT PROTEIN DEACYLASE"/>
    <property type="match status" value="1"/>
</dbReference>
<dbReference type="Proteomes" id="UP000321104">
    <property type="component" value="Unassembled WGS sequence"/>
</dbReference>
<comment type="domain">
    <text evidence="3">2 residues (Tyr-65 and Arg-68) present in a large hydrophobic pocket are probably involved in substrate specificity. They are important for desuccinylation activity, but dispensable for deacetylation activity.</text>
</comment>
<evidence type="ECO:0000313" key="6">
    <source>
        <dbReference type="EMBL" id="GAN64356.1"/>
    </source>
</evidence>
<dbReference type="GO" id="GO:0017136">
    <property type="term" value="F:histone deacetylase activity, NAD-dependent"/>
    <property type="evidence" value="ECO:0007669"/>
    <property type="project" value="TreeGrafter"/>
</dbReference>
<keyword evidence="3" id="KW-0963">Cytoplasm</keyword>
<dbReference type="InterPro" id="IPR027546">
    <property type="entry name" value="Sirtuin_class_III"/>
</dbReference>
<evidence type="ECO:0000256" key="2">
    <source>
        <dbReference type="ARBA" id="ARBA00023027"/>
    </source>
</evidence>
<dbReference type="InterPro" id="IPR050134">
    <property type="entry name" value="NAD-dep_sirtuin_deacylases"/>
</dbReference>
<dbReference type="InterPro" id="IPR026591">
    <property type="entry name" value="Sirtuin_cat_small_dom_sf"/>
</dbReference>
<evidence type="ECO:0000256" key="4">
    <source>
        <dbReference type="PROSITE-ProRule" id="PRU00236"/>
    </source>
</evidence>
<dbReference type="EMBL" id="BJXQ01000018">
    <property type="protein sequence ID" value="GEN04442.1"/>
    <property type="molecule type" value="Genomic_DNA"/>
</dbReference>
<evidence type="ECO:0000256" key="3">
    <source>
        <dbReference type="HAMAP-Rule" id="MF_01121"/>
    </source>
</evidence>
<feature type="active site" description="Proton acceptor" evidence="3 4">
    <location>
        <position position="126"/>
    </location>
</feature>
<comment type="function">
    <text evidence="3">NAD-dependent lysine deacetylase and desuccinylase that specifically removes acetyl and succinyl groups on target proteins. Modulates the activities of several proteins which are inactive in their acylated form.</text>
</comment>
<gene>
    <name evidence="7" type="primary">cobB_2</name>
    <name evidence="3" type="synonym">cobB</name>
    <name evidence="6" type="ORF">Abin_062_020</name>
    <name evidence="7" type="ORF">AIN02nite_24670</name>
</gene>
<dbReference type="Proteomes" id="UP000032673">
    <property type="component" value="Unassembled WGS sequence"/>
</dbReference>
<dbReference type="InterPro" id="IPR026590">
    <property type="entry name" value="Ssirtuin_cat_dom"/>
</dbReference>
<dbReference type="InterPro" id="IPR029035">
    <property type="entry name" value="DHS-like_NAD/FAD-binding_dom"/>
</dbReference>
<comment type="similarity">
    <text evidence="3">Belongs to the sirtuin family. Class III subfamily.</text>
</comment>
<feature type="binding site" evidence="3">
    <location>
        <position position="235"/>
    </location>
    <ligand>
        <name>NAD(+)</name>
        <dbReference type="ChEBI" id="CHEBI:57540"/>
    </ligand>
</feature>
<feature type="binding site" evidence="3">
    <location>
        <begin position="108"/>
        <end position="111"/>
    </location>
    <ligand>
        <name>NAD(+)</name>
        <dbReference type="ChEBI" id="CHEBI:57540"/>
    </ligand>
</feature>
<name>A0A6N3T5H3_9PROT</name>
<comment type="cofactor">
    <cofactor evidence="3">
        <name>Zn(2+)</name>
        <dbReference type="ChEBI" id="CHEBI:29105"/>
    </cofactor>
    <text evidence="3">Binds 1 zinc ion per subunit.</text>
</comment>
<feature type="binding site" evidence="3">
    <location>
        <begin position="192"/>
        <end position="194"/>
    </location>
    <ligand>
        <name>NAD(+)</name>
        <dbReference type="ChEBI" id="CHEBI:57540"/>
    </ligand>
</feature>
<dbReference type="EMBL" id="BAMW01000059">
    <property type="protein sequence ID" value="GAN64356.1"/>
    <property type="molecule type" value="Genomic_DNA"/>
</dbReference>
<dbReference type="Gene3D" id="3.30.1600.10">
    <property type="entry name" value="SIR2/SIRT2 'Small Domain"/>
    <property type="match status" value="1"/>
</dbReference>
<dbReference type="HAMAP" id="MF_01121">
    <property type="entry name" value="Sirtuin_ClassIII"/>
    <property type="match status" value="1"/>
</dbReference>
<dbReference type="Gene3D" id="3.40.50.1220">
    <property type="entry name" value="TPP-binding domain"/>
    <property type="match status" value="1"/>
</dbReference>
<dbReference type="GO" id="GO:0036055">
    <property type="term" value="F:protein-succinyllysine desuccinylase activity"/>
    <property type="evidence" value="ECO:0007669"/>
    <property type="project" value="UniProtKB-UniRule"/>
</dbReference>
<feature type="domain" description="Deacetylase sirtuin-type" evidence="5">
    <location>
        <begin position="1"/>
        <end position="249"/>
    </location>
</feature>
<feature type="binding site" evidence="3 4">
    <location>
        <position position="137"/>
    </location>
    <ligand>
        <name>Zn(2+)</name>
        <dbReference type="ChEBI" id="CHEBI:29105"/>
    </ligand>
</feature>
<keyword evidence="3 4" id="KW-0479">Metal-binding</keyword>
<reference evidence="6 8" key="1">
    <citation type="submission" date="2012-11" db="EMBL/GenBank/DDBJ databases">
        <title>Whole genome sequence of Acetobacter indonesiensis 5H-1.</title>
        <authorList>
            <person name="Azuma Y."/>
            <person name="Higashiura N."/>
            <person name="Hirakawa H."/>
            <person name="Matsushita K."/>
        </authorList>
    </citation>
    <scope>NUCLEOTIDE SEQUENCE [LARGE SCALE GENOMIC DNA]</scope>
    <source>
        <strain evidence="6 8">5H-1</strain>
    </source>
</reference>
<dbReference type="Pfam" id="PF02146">
    <property type="entry name" value="SIR2"/>
    <property type="match status" value="1"/>
</dbReference>
<dbReference type="PROSITE" id="PS50305">
    <property type="entry name" value="SIRTUIN"/>
    <property type="match status" value="1"/>
</dbReference>
<evidence type="ECO:0000259" key="5">
    <source>
        <dbReference type="PROSITE" id="PS50305"/>
    </source>
</evidence>
<organism evidence="7 9">
    <name type="scientific">Acetobacter indonesiensis</name>
    <dbReference type="NCBI Taxonomy" id="104101"/>
    <lineage>
        <taxon>Bacteria</taxon>
        <taxon>Pseudomonadati</taxon>
        <taxon>Pseudomonadota</taxon>
        <taxon>Alphaproteobacteria</taxon>
        <taxon>Acetobacterales</taxon>
        <taxon>Acetobacteraceae</taxon>
        <taxon>Acetobacter</taxon>
    </lineage>
</organism>
<sequence>MLGMSDLPPAFFAERIVILTGAGISQESGLATFRDEGGLWAAHAIEDVCTPEGFLRNPALVDDFYNQRRREVQSAQPNAAHNALADLEAAFQTHHGEKYIDHFLLITQNIDPLHERAGSRSLVHMHGELERVLCKTCQKTFAWVDDCLPDTPCPHCQHNTLRPDVVWFGEMPYHMTRIEKALAECTLFVAIGTSATVWPAAGFVQTASHHAHTVELNLAPSGASGLFDEVLYGPATKIVPRYVKGLAQA</sequence>
<feature type="binding site" evidence="3">
    <location>
        <position position="68"/>
    </location>
    <ligand>
        <name>substrate</name>
    </ligand>
</feature>
<feature type="binding site" evidence="3 4">
    <location>
        <position position="134"/>
    </location>
    <ligand>
        <name>Zn(2+)</name>
        <dbReference type="ChEBI" id="CHEBI:29105"/>
    </ligand>
</feature>
<accession>A0A6N3T5H3</accession>
<comment type="catalytic activity">
    <reaction evidence="3">
        <text>N(6)-succinyl-L-lysyl-[protein] + NAD(+) + H2O = 2''-O-succinyl-ADP-D-ribose + nicotinamide + L-lysyl-[protein]</text>
        <dbReference type="Rhea" id="RHEA:47668"/>
        <dbReference type="Rhea" id="RHEA-COMP:9752"/>
        <dbReference type="Rhea" id="RHEA-COMP:11877"/>
        <dbReference type="ChEBI" id="CHEBI:15377"/>
        <dbReference type="ChEBI" id="CHEBI:17154"/>
        <dbReference type="ChEBI" id="CHEBI:29969"/>
        <dbReference type="ChEBI" id="CHEBI:57540"/>
        <dbReference type="ChEBI" id="CHEBI:87830"/>
        <dbReference type="ChEBI" id="CHEBI:87832"/>
    </reaction>
</comment>
<keyword evidence="1" id="KW-0808">Transferase</keyword>
<feature type="binding site" evidence="3 4">
    <location>
        <position position="156"/>
    </location>
    <ligand>
        <name>Zn(2+)</name>
        <dbReference type="ChEBI" id="CHEBI:29105"/>
    </ligand>
</feature>
<comment type="caution">
    <text evidence="3">Lacks conserved residue(s) required for the propagation of feature annotation.</text>
</comment>
<dbReference type="GO" id="GO:0070403">
    <property type="term" value="F:NAD+ binding"/>
    <property type="evidence" value="ECO:0007669"/>
    <property type="project" value="UniProtKB-UniRule"/>
</dbReference>
<keyword evidence="3 4" id="KW-0862">Zinc</keyword>
<evidence type="ECO:0000313" key="8">
    <source>
        <dbReference type="Proteomes" id="UP000032673"/>
    </source>
</evidence>
<feature type="binding site" evidence="3">
    <location>
        <position position="65"/>
    </location>
    <ligand>
        <name>substrate</name>
    </ligand>
</feature>
<comment type="catalytic activity">
    <reaction evidence="3">
        <text>N(6)-acetyl-L-lysyl-[protein] + NAD(+) + H2O = 2''-O-acetyl-ADP-D-ribose + nicotinamide + L-lysyl-[protein]</text>
        <dbReference type="Rhea" id="RHEA:43636"/>
        <dbReference type="Rhea" id="RHEA-COMP:9752"/>
        <dbReference type="Rhea" id="RHEA-COMP:10731"/>
        <dbReference type="ChEBI" id="CHEBI:15377"/>
        <dbReference type="ChEBI" id="CHEBI:17154"/>
        <dbReference type="ChEBI" id="CHEBI:29969"/>
        <dbReference type="ChEBI" id="CHEBI:57540"/>
        <dbReference type="ChEBI" id="CHEBI:61930"/>
        <dbReference type="ChEBI" id="CHEBI:83767"/>
        <dbReference type="EC" id="2.3.1.286"/>
    </reaction>
</comment>
<dbReference type="GO" id="GO:0036054">
    <property type="term" value="F:protein-malonyllysine demalonylase activity"/>
    <property type="evidence" value="ECO:0007669"/>
    <property type="project" value="InterPro"/>
</dbReference>
<keyword evidence="8" id="KW-1185">Reference proteome</keyword>